<dbReference type="OrthoDB" id="4191603at2"/>
<feature type="binding site" evidence="2">
    <location>
        <position position="98"/>
    </location>
    <ligand>
        <name>Mg(2+)</name>
        <dbReference type="ChEBI" id="CHEBI:18420"/>
    </ligand>
</feature>
<feature type="region of interest" description="Disordered" evidence="3">
    <location>
        <begin position="1"/>
        <end position="31"/>
    </location>
</feature>
<feature type="binding site" evidence="2">
    <location>
        <begin position="272"/>
        <end position="274"/>
    </location>
    <ligand>
        <name>substrate</name>
    </ligand>
</feature>
<dbReference type="InterPro" id="IPR001441">
    <property type="entry name" value="UPP_synth-like"/>
</dbReference>
<gene>
    <name evidence="4" type="ORF">SAMN05421795_11037</name>
</gene>
<evidence type="ECO:0000256" key="2">
    <source>
        <dbReference type="HAMAP-Rule" id="MF_01139"/>
    </source>
</evidence>
<dbReference type="CDD" id="cd00475">
    <property type="entry name" value="Cis_IPPS"/>
    <property type="match status" value="1"/>
</dbReference>
<feature type="compositionally biased region" description="Low complexity" evidence="3">
    <location>
        <begin position="53"/>
        <end position="65"/>
    </location>
</feature>
<feature type="active site" evidence="2">
    <location>
        <position position="98"/>
    </location>
</feature>
<evidence type="ECO:0000313" key="5">
    <source>
        <dbReference type="Proteomes" id="UP000186098"/>
    </source>
</evidence>
<dbReference type="EMBL" id="FTOM01000010">
    <property type="protein sequence ID" value="SIS89827.1"/>
    <property type="molecule type" value="Genomic_DNA"/>
</dbReference>
<dbReference type="PROSITE" id="PS01066">
    <property type="entry name" value="UPP_SYNTHASE"/>
    <property type="match status" value="1"/>
</dbReference>
<feature type="compositionally biased region" description="Low complexity" evidence="3">
    <location>
        <begin position="9"/>
        <end position="20"/>
    </location>
</feature>
<feature type="binding site" evidence="2">
    <location>
        <begin position="143"/>
        <end position="145"/>
    </location>
    <ligand>
        <name>substrate</name>
    </ligand>
</feature>
<evidence type="ECO:0000256" key="1">
    <source>
        <dbReference type="ARBA" id="ARBA00022679"/>
    </source>
</evidence>
<keyword evidence="1 2" id="KW-0808">Transferase</keyword>
<keyword evidence="5" id="KW-1185">Reference proteome</keyword>
<feature type="binding site" evidence="2">
    <location>
        <begin position="99"/>
        <end position="102"/>
    </location>
    <ligand>
        <name>substrate</name>
    </ligand>
</feature>
<feature type="binding site" evidence="2">
    <location>
        <position position="149"/>
    </location>
    <ligand>
        <name>substrate</name>
    </ligand>
</feature>
<feature type="binding site" evidence="2">
    <location>
        <position position="266"/>
    </location>
    <ligand>
        <name>substrate</name>
    </ligand>
</feature>
<dbReference type="NCBIfam" id="TIGR00055">
    <property type="entry name" value="uppS"/>
    <property type="match status" value="1"/>
</dbReference>
<reference evidence="5" key="1">
    <citation type="submission" date="2017-01" db="EMBL/GenBank/DDBJ databases">
        <authorList>
            <person name="Varghese N."/>
            <person name="Submissions S."/>
        </authorList>
    </citation>
    <scope>NUCLEOTIDE SEQUENCE [LARGE SCALE GENOMIC DNA]</scope>
    <source>
        <strain evidence="5">DSM 18714</strain>
    </source>
</reference>
<dbReference type="GO" id="GO:0000287">
    <property type="term" value="F:magnesium ion binding"/>
    <property type="evidence" value="ECO:0007669"/>
    <property type="project" value="UniProtKB-UniRule"/>
</dbReference>
<feature type="binding site" evidence="2">
    <location>
        <position position="115"/>
    </location>
    <ligand>
        <name>substrate</name>
    </ligand>
</feature>
<dbReference type="Proteomes" id="UP000186098">
    <property type="component" value="Unassembled WGS sequence"/>
</dbReference>
<evidence type="ECO:0000313" key="4">
    <source>
        <dbReference type="EMBL" id="SIS89827.1"/>
    </source>
</evidence>
<dbReference type="HAMAP" id="MF_01139">
    <property type="entry name" value="ISPT"/>
    <property type="match status" value="1"/>
</dbReference>
<dbReference type="STRING" id="407234.SAMN05421795_11037"/>
<dbReference type="Pfam" id="PF01255">
    <property type="entry name" value="Prenyltransf"/>
    <property type="match status" value="1"/>
</dbReference>
<dbReference type="PANTHER" id="PTHR10291">
    <property type="entry name" value="DEHYDRODOLICHYL DIPHOSPHATE SYNTHASE FAMILY MEMBER"/>
    <property type="match status" value="1"/>
</dbReference>
<name>A0A1N7MUM2_9RHOB</name>
<dbReference type="InterPro" id="IPR036424">
    <property type="entry name" value="UPP_synth-like_sf"/>
</dbReference>
<feature type="binding site" evidence="2">
    <location>
        <position position="285"/>
    </location>
    <ligand>
        <name>Mg(2+)</name>
        <dbReference type="ChEBI" id="CHEBI:18420"/>
    </ligand>
</feature>
<evidence type="ECO:0000256" key="3">
    <source>
        <dbReference type="SAM" id="MobiDB-lite"/>
    </source>
</evidence>
<feature type="binding site" evidence="2">
    <location>
        <position position="103"/>
    </location>
    <ligand>
        <name>substrate</name>
    </ligand>
</feature>
<feature type="region of interest" description="Disordered" evidence="3">
    <location>
        <begin position="44"/>
        <end position="65"/>
    </location>
</feature>
<dbReference type="InterPro" id="IPR018520">
    <property type="entry name" value="UPP_synth-like_CS"/>
</dbReference>
<feature type="binding site" evidence="2">
    <location>
        <position position="111"/>
    </location>
    <ligand>
        <name>substrate</name>
    </ligand>
</feature>
<dbReference type="GO" id="GO:0016094">
    <property type="term" value="P:polyprenol biosynthetic process"/>
    <property type="evidence" value="ECO:0007669"/>
    <property type="project" value="TreeGrafter"/>
</dbReference>
<comment type="similarity">
    <text evidence="2">Belongs to the UPP synthase family.</text>
</comment>
<comment type="subunit">
    <text evidence="2">Homodimer.</text>
</comment>
<keyword evidence="2" id="KW-0479">Metal-binding</keyword>
<keyword evidence="2" id="KW-0460">Magnesium</keyword>
<comment type="function">
    <text evidence="2">Catalyzes the condensation of isopentenyl diphosphate (IPP) with allylic pyrophosphates generating different type of terpenoids.</text>
</comment>
<accession>A0A1N7MUM2</accession>
<organism evidence="4 5">
    <name type="scientific">Phaeovulum vinaykumarii</name>
    <dbReference type="NCBI Taxonomy" id="407234"/>
    <lineage>
        <taxon>Bacteria</taxon>
        <taxon>Pseudomonadati</taxon>
        <taxon>Pseudomonadota</taxon>
        <taxon>Alphaproteobacteria</taxon>
        <taxon>Rhodobacterales</taxon>
        <taxon>Paracoccaceae</taxon>
        <taxon>Phaeovulum</taxon>
    </lineage>
</organism>
<dbReference type="SUPFAM" id="SSF64005">
    <property type="entry name" value="Undecaprenyl diphosphate synthase"/>
    <property type="match status" value="1"/>
</dbReference>
<dbReference type="AlphaFoldDB" id="A0A1N7MUM2"/>
<comment type="cofactor">
    <cofactor evidence="2">
        <name>Mg(2+)</name>
        <dbReference type="ChEBI" id="CHEBI:18420"/>
    </cofactor>
    <text evidence="2">Binds 2 magnesium ions per subunit.</text>
</comment>
<proteinExistence type="inferred from homology"/>
<dbReference type="Gene3D" id="3.40.1180.10">
    <property type="entry name" value="Decaprenyl diphosphate synthase-like"/>
    <property type="match status" value="1"/>
</dbReference>
<dbReference type="GO" id="GO:0008834">
    <property type="term" value="F:ditrans,polycis-undecaprenyl-diphosphate synthase [(2E,6E)-farnesyl-diphosphate specific] activity"/>
    <property type="evidence" value="ECO:0007669"/>
    <property type="project" value="TreeGrafter"/>
</dbReference>
<sequence>MTAGKTAGRDGAAAIAADDLPAPPCGGDVPADERAALLGAVSDLVTGDGSDDPAPCGEGPATPEEAAEAAARILAAGSGVPQGAGGAGAPRHVAIIMDGNGRWARERGWPRLVGHRRGAERVKQVVRACPDMGVEWLTIYAFSTENWRRSREEVVGLMGLFARYIRKEADELSKEGVRMRFIGDRSQLDRRLRDLMTGIEHRTAANTRLNLTVAINYGGRDEIVRAARRLAREVAAGRLAPDEIDFAALAAGLDTVGQPDPDLVIRTSGELRSSNFLPWQAAYSEYEFTPTLWPDFSPEELQQILARFAARERRFGGAKTR</sequence>
<feature type="binding site" evidence="2">
    <location>
        <position position="147"/>
    </location>
    <ligand>
        <name>substrate</name>
    </ligand>
</feature>
<dbReference type="FunFam" id="3.40.1180.10:FF:000001">
    <property type="entry name" value="(2E,6E)-farnesyl-diphosphate-specific ditrans,polycis-undecaprenyl-diphosphate synthase"/>
    <property type="match status" value="1"/>
</dbReference>
<dbReference type="GO" id="GO:0005829">
    <property type="term" value="C:cytosol"/>
    <property type="evidence" value="ECO:0007669"/>
    <property type="project" value="TreeGrafter"/>
</dbReference>
<feature type="active site" description="Proton acceptor" evidence="2">
    <location>
        <position position="146"/>
    </location>
</feature>
<protein>
    <recommendedName>
        <fullName evidence="2">Isoprenyl transferase</fullName>
        <ecNumber evidence="2">2.5.1.-</ecNumber>
    </recommendedName>
</protein>
<dbReference type="PANTHER" id="PTHR10291:SF0">
    <property type="entry name" value="DEHYDRODOLICHYL DIPHOSPHATE SYNTHASE 2"/>
    <property type="match status" value="1"/>
</dbReference>
<dbReference type="EC" id="2.5.1.-" evidence="2"/>